<evidence type="ECO:0000256" key="2">
    <source>
        <dbReference type="ARBA" id="ARBA00006236"/>
    </source>
</evidence>
<feature type="domain" description="Major facilitator superfamily (MFS) profile" evidence="9">
    <location>
        <begin position="13"/>
        <end position="397"/>
    </location>
</feature>
<dbReference type="GO" id="GO:0042910">
    <property type="term" value="F:xenobiotic transmembrane transporter activity"/>
    <property type="evidence" value="ECO:0007669"/>
    <property type="project" value="InterPro"/>
</dbReference>
<dbReference type="PROSITE" id="PS50850">
    <property type="entry name" value="MFS"/>
    <property type="match status" value="1"/>
</dbReference>
<dbReference type="InterPro" id="IPR020846">
    <property type="entry name" value="MFS_dom"/>
</dbReference>
<dbReference type="CDD" id="cd17320">
    <property type="entry name" value="MFS_MdfA_MDR_like"/>
    <property type="match status" value="1"/>
</dbReference>
<feature type="transmembrane region" description="Helical" evidence="8">
    <location>
        <begin position="343"/>
        <end position="362"/>
    </location>
</feature>
<feature type="transmembrane region" description="Helical" evidence="8">
    <location>
        <begin position="109"/>
        <end position="126"/>
    </location>
</feature>
<keyword evidence="3" id="KW-0813">Transport</keyword>
<dbReference type="InterPro" id="IPR036259">
    <property type="entry name" value="MFS_trans_sf"/>
</dbReference>
<dbReference type="InterPro" id="IPR011701">
    <property type="entry name" value="MFS"/>
</dbReference>
<feature type="transmembrane region" description="Helical" evidence="8">
    <location>
        <begin position="80"/>
        <end position="97"/>
    </location>
</feature>
<evidence type="ECO:0000256" key="8">
    <source>
        <dbReference type="SAM" id="Phobius"/>
    </source>
</evidence>
<sequence length="401" mass="43275">MKFIPKTLPFVEFIALMALLTSLGAMSTDAMLPALMQIGLDLGVTQINQTQLVISSMFAGFAVGQIFYGPLSDFIGRRNAVLLALAIFTASSFISVVTSDFSALLASRFFQGLGAAGPRIIAMALIRDLYEGRAMARVMSFIAAVFIIVPALAPIIGGFIFKIYNWRSIFLMLTFMGLACLAWFGLRQSETLPAQNRNKFSLNLIKSEAAHVVKNRRTAGYTIVLGLIFGMFLSYISTAQQIFEVSYKLGEEFPIYFAINALALGAASMINAKLVMIYGMRYLSMRAMGTFCVIAVAFLPVVVAYDGVPPLWAFMAFCMSSFFCVSILFGNLNAMAMEPMGKIAGMAAALIGSASTFISLPIGVATGQLFDGTLLPMVASFAVIGAAAFALLYRTSKISEE</sequence>
<evidence type="ECO:0000256" key="3">
    <source>
        <dbReference type="ARBA" id="ARBA00022448"/>
    </source>
</evidence>
<dbReference type="KEGG" id="crx:CRECT_0430"/>
<evidence type="ECO:0000256" key="4">
    <source>
        <dbReference type="ARBA" id="ARBA00022475"/>
    </source>
</evidence>
<name>A0A6G5QKJ4_CAMRE</name>
<feature type="transmembrane region" description="Helical" evidence="8">
    <location>
        <begin position="287"/>
        <end position="305"/>
    </location>
</feature>
<feature type="transmembrane region" description="Helical" evidence="8">
    <location>
        <begin position="166"/>
        <end position="186"/>
    </location>
</feature>
<proteinExistence type="inferred from homology"/>
<feature type="transmembrane region" description="Helical" evidence="8">
    <location>
        <begin position="374"/>
        <end position="393"/>
    </location>
</feature>
<dbReference type="Pfam" id="PF07690">
    <property type="entry name" value="MFS_1"/>
    <property type="match status" value="1"/>
</dbReference>
<feature type="transmembrane region" description="Helical" evidence="8">
    <location>
        <begin position="255"/>
        <end position="275"/>
    </location>
</feature>
<dbReference type="RefSeq" id="WP_004320522.1">
    <property type="nucleotide sequence ID" value="NZ_CP012543.1"/>
</dbReference>
<dbReference type="Gene3D" id="1.20.1720.10">
    <property type="entry name" value="Multidrug resistance protein D"/>
    <property type="match status" value="1"/>
</dbReference>
<evidence type="ECO:0000256" key="7">
    <source>
        <dbReference type="ARBA" id="ARBA00023136"/>
    </source>
</evidence>
<feature type="transmembrane region" description="Helical" evidence="8">
    <location>
        <begin position="221"/>
        <end position="243"/>
    </location>
</feature>
<comment type="subcellular location">
    <subcellularLocation>
        <location evidence="1">Cell membrane</location>
        <topology evidence="1">Multi-pass membrane protein</topology>
    </subcellularLocation>
</comment>
<dbReference type="GO" id="GO:0005886">
    <property type="term" value="C:plasma membrane"/>
    <property type="evidence" value="ECO:0007669"/>
    <property type="project" value="UniProtKB-SubCell"/>
</dbReference>
<feature type="transmembrane region" description="Helical" evidence="8">
    <location>
        <begin position="51"/>
        <end position="68"/>
    </location>
</feature>
<dbReference type="GO" id="GO:1990961">
    <property type="term" value="P:xenobiotic detoxification by transmembrane export across the plasma membrane"/>
    <property type="evidence" value="ECO:0007669"/>
    <property type="project" value="InterPro"/>
</dbReference>
<evidence type="ECO:0000256" key="5">
    <source>
        <dbReference type="ARBA" id="ARBA00022692"/>
    </source>
</evidence>
<keyword evidence="6 8" id="KW-1133">Transmembrane helix</keyword>
<comment type="similarity">
    <text evidence="2">Belongs to the major facilitator superfamily. Bcr/CmlA family.</text>
</comment>
<dbReference type="AlphaFoldDB" id="A0A6G5QKJ4"/>
<accession>A0A6G5QKJ4</accession>
<dbReference type="SUPFAM" id="SSF103473">
    <property type="entry name" value="MFS general substrate transporter"/>
    <property type="match status" value="1"/>
</dbReference>
<evidence type="ECO:0000313" key="10">
    <source>
        <dbReference type="EMBL" id="QCD46124.1"/>
    </source>
</evidence>
<gene>
    <name evidence="10" type="ORF">CRECT_0430</name>
</gene>
<feature type="transmembrane region" description="Helical" evidence="8">
    <location>
        <begin position="311"/>
        <end position="331"/>
    </location>
</feature>
<evidence type="ECO:0000259" key="9">
    <source>
        <dbReference type="PROSITE" id="PS50850"/>
    </source>
</evidence>
<dbReference type="PANTHER" id="PTHR23502">
    <property type="entry name" value="MAJOR FACILITATOR SUPERFAMILY"/>
    <property type="match status" value="1"/>
</dbReference>
<dbReference type="PRINTS" id="PR01036">
    <property type="entry name" value="TCRTETB"/>
</dbReference>
<keyword evidence="4" id="KW-1003">Cell membrane</keyword>
<dbReference type="EMBL" id="CP012543">
    <property type="protein sequence ID" value="QCD46124.1"/>
    <property type="molecule type" value="Genomic_DNA"/>
</dbReference>
<dbReference type="NCBIfam" id="TIGR00710">
    <property type="entry name" value="efflux_Bcr_CflA"/>
    <property type="match status" value="1"/>
</dbReference>
<reference evidence="10 11" key="1">
    <citation type="submission" date="2016-07" db="EMBL/GenBank/DDBJ databases">
        <title>Comparative genomics of the Campylobacter concisus group.</title>
        <authorList>
            <person name="Miller W.G."/>
            <person name="Yee E."/>
            <person name="Chapman M.H."/>
            <person name="Huynh S."/>
            <person name="Bono J.L."/>
            <person name="On S.L.W."/>
            <person name="StLeger J."/>
            <person name="Foster G."/>
            <person name="Parker C.T."/>
        </authorList>
    </citation>
    <scope>NUCLEOTIDE SEQUENCE [LARGE SCALE GENOMIC DNA]</scope>
    <source>
        <strain evidence="10 11">ATCC 33238</strain>
    </source>
</reference>
<evidence type="ECO:0000313" key="11">
    <source>
        <dbReference type="Proteomes" id="UP000502377"/>
    </source>
</evidence>
<feature type="transmembrane region" description="Helical" evidence="8">
    <location>
        <begin position="138"/>
        <end position="160"/>
    </location>
</feature>
<keyword evidence="5 8" id="KW-0812">Transmembrane</keyword>
<dbReference type="Proteomes" id="UP000502377">
    <property type="component" value="Chromosome"/>
</dbReference>
<organism evidence="10 11">
    <name type="scientific">Campylobacter rectus</name>
    <name type="common">Wolinella recta</name>
    <dbReference type="NCBI Taxonomy" id="203"/>
    <lineage>
        <taxon>Bacteria</taxon>
        <taxon>Pseudomonadati</taxon>
        <taxon>Campylobacterota</taxon>
        <taxon>Epsilonproteobacteria</taxon>
        <taxon>Campylobacterales</taxon>
        <taxon>Campylobacteraceae</taxon>
        <taxon>Campylobacter</taxon>
    </lineage>
</organism>
<evidence type="ECO:0000256" key="6">
    <source>
        <dbReference type="ARBA" id="ARBA00022989"/>
    </source>
</evidence>
<protein>
    <submittedName>
        <fullName evidence="10">Drug resistance transporter, Bcr/CflA family</fullName>
    </submittedName>
</protein>
<evidence type="ECO:0000256" key="1">
    <source>
        <dbReference type="ARBA" id="ARBA00004651"/>
    </source>
</evidence>
<keyword evidence="7 8" id="KW-0472">Membrane</keyword>
<dbReference type="InterPro" id="IPR004812">
    <property type="entry name" value="Efflux_drug-R_Bcr/CmlA"/>
</dbReference>
<dbReference type="PANTHER" id="PTHR23502:SF132">
    <property type="entry name" value="POLYAMINE TRANSPORTER 2-RELATED"/>
    <property type="match status" value="1"/>
</dbReference>